<dbReference type="InterPro" id="IPR027038">
    <property type="entry name" value="RanGap"/>
</dbReference>
<dbReference type="GO" id="GO:0005829">
    <property type="term" value="C:cytosol"/>
    <property type="evidence" value="ECO:0007669"/>
    <property type="project" value="TreeGrafter"/>
</dbReference>
<accession>A0A1V9YKG9</accession>
<dbReference type="InterPro" id="IPR001611">
    <property type="entry name" value="Leu-rich_rpt"/>
</dbReference>
<comment type="caution">
    <text evidence="4">The sequence shown here is derived from an EMBL/GenBank/DDBJ whole genome shotgun (WGS) entry which is preliminary data.</text>
</comment>
<name>A0A1V9YKG9_ACHHY</name>
<dbReference type="GO" id="GO:0048471">
    <property type="term" value="C:perinuclear region of cytoplasm"/>
    <property type="evidence" value="ECO:0007669"/>
    <property type="project" value="TreeGrafter"/>
</dbReference>
<dbReference type="OrthoDB" id="120976at2759"/>
<dbReference type="Proteomes" id="UP000243579">
    <property type="component" value="Unassembled WGS sequence"/>
</dbReference>
<evidence type="ECO:0000256" key="2">
    <source>
        <dbReference type="ARBA" id="ARBA00022614"/>
    </source>
</evidence>
<dbReference type="Gene3D" id="3.80.10.10">
    <property type="entry name" value="Ribonuclease Inhibitor"/>
    <property type="match status" value="2"/>
</dbReference>
<dbReference type="AlphaFoldDB" id="A0A1V9YKG9"/>
<keyword evidence="2" id="KW-0433">Leucine-rich repeat</keyword>
<keyword evidence="1" id="KW-0343">GTPase activation</keyword>
<dbReference type="SUPFAM" id="SSF52047">
    <property type="entry name" value="RNI-like"/>
    <property type="match status" value="1"/>
</dbReference>
<dbReference type="Pfam" id="PF13516">
    <property type="entry name" value="LRR_6"/>
    <property type="match status" value="4"/>
</dbReference>
<proteinExistence type="predicted"/>
<dbReference type="SMART" id="SM00368">
    <property type="entry name" value="LRR_RI"/>
    <property type="match status" value="6"/>
</dbReference>
<dbReference type="GO" id="GO:0031267">
    <property type="term" value="F:small GTPase binding"/>
    <property type="evidence" value="ECO:0007669"/>
    <property type="project" value="TreeGrafter"/>
</dbReference>
<keyword evidence="3" id="KW-0677">Repeat</keyword>
<dbReference type="EMBL" id="JNBR01001523">
    <property type="protein sequence ID" value="OQR86229.1"/>
    <property type="molecule type" value="Genomic_DNA"/>
</dbReference>
<sequence>MPRERAVALAAAQSLVAAAVDPAFFIDGDPDYEPVRREQMRYSCQRVRSWRAPVPNPLLQYKAQPESVSSKKKERRVHLTVLLAAILEAYEMCITHFADVLSKESFPEYVANTIVQKAPGRKHGLEQLQATIASMLHTTTHPRVRAFASLCGISDAFNPPEKITLFLRTIERMYRLKATDAAKGLATYDDVSSVASVVFNSIGFGQAAARRVVRDLFHEPDPYWVFEYLGPICDELHVDRTWPTHAEAELLEQVNRLSSSVRNASGMRKVDGDAFLELILTTWNARAAKLYDDLDAACDAEEDGNALALAETAEQCRRRANIAPATADETVVFAALLDEYWLADVPWAELPEALAAWTRPLRDVQRLYAAFRKTRVGVAPRPWDWEAWTWEADWDWGGLVAAPAAVRPHSAHAPLTNDSGVLNLALGSLGDRNMQKMGQFLQLPARHLHKLVLRGNDMHGKGCENIAHAIRSAQPNVLELDLSDNVIGRDGAAALVKVLASKTCSIQVLRLDSNRLGNLVGRAFINDVASSNRSLRRLSMRRNELGCGQETAHLLQVHPTLSHLDLSWNVFRGAAVGALAAALADNATLQELDLGFNALGDTGFLALARALTTNKTLTRVSASHNNIAVVRDLKQLLKTLSSHPSLELLELCGNPLGPEMVAALAAPENRVRVKAEGCSRATASTYLLPCALEDR</sequence>
<dbReference type="GO" id="GO:0005096">
    <property type="term" value="F:GTPase activator activity"/>
    <property type="evidence" value="ECO:0007669"/>
    <property type="project" value="UniProtKB-KW"/>
</dbReference>
<dbReference type="PANTHER" id="PTHR24113">
    <property type="entry name" value="RAN GTPASE-ACTIVATING PROTEIN 1"/>
    <property type="match status" value="1"/>
</dbReference>
<evidence type="ECO:0000256" key="3">
    <source>
        <dbReference type="ARBA" id="ARBA00022737"/>
    </source>
</evidence>
<evidence type="ECO:0000313" key="5">
    <source>
        <dbReference type="Proteomes" id="UP000243579"/>
    </source>
</evidence>
<dbReference type="GO" id="GO:0006913">
    <property type="term" value="P:nucleocytoplasmic transport"/>
    <property type="evidence" value="ECO:0007669"/>
    <property type="project" value="TreeGrafter"/>
</dbReference>
<evidence type="ECO:0000313" key="4">
    <source>
        <dbReference type="EMBL" id="OQR86229.1"/>
    </source>
</evidence>
<dbReference type="STRING" id="1202772.A0A1V9YKG9"/>
<gene>
    <name evidence="4" type="ORF">ACHHYP_10819</name>
</gene>
<keyword evidence="5" id="KW-1185">Reference proteome</keyword>
<reference evidence="4 5" key="1">
    <citation type="journal article" date="2014" name="Genome Biol. Evol.">
        <title>The secreted proteins of Achlya hypogyna and Thraustotheca clavata identify the ancestral oomycete secretome and reveal gene acquisitions by horizontal gene transfer.</title>
        <authorList>
            <person name="Misner I."/>
            <person name="Blouin N."/>
            <person name="Leonard G."/>
            <person name="Richards T.A."/>
            <person name="Lane C.E."/>
        </authorList>
    </citation>
    <scope>NUCLEOTIDE SEQUENCE [LARGE SCALE GENOMIC DNA]</scope>
    <source>
        <strain evidence="4 5">ATCC 48635</strain>
    </source>
</reference>
<organism evidence="4 5">
    <name type="scientific">Achlya hypogyna</name>
    <name type="common">Oomycete</name>
    <name type="synonym">Protoachlya hypogyna</name>
    <dbReference type="NCBI Taxonomy" id="1202772"/>
    <lineage>
        <taxon>Eukaryota</taxon>
        <taxon>Sar</taxon>
        <taxon>Stramenopiles</taxon>
        <taxon>Oomycota</taxon>
        <taxon>Saprolegniomycetes</taxon>
        <taxon>Saprolegniales</taxon>
        <taxon>Achlyaceae</taxon>
        <taxon>Achlya</taxon>
    </lineage>
</organism>
<dbReference type="InterPro" id="IPR032675">
    <property type="entry name" value="LRR_dom_sf"/>
</dbReference>
<protein>
    <submittedName>
        <fullName evidence="4">Uncharacterized protein</fullName>
    </submittedName>
</protein>
<dbReference type="PANTHER" id="PTHR24113:SF12">
    <property type="entry name" value="RAN GTPASE-ACTIVATING PROTEIN 1"/>
    <property type="match status" value="1"/>
</dbReference>
<dbReference type="GO" id="GO:0005634">
    <property type="term" value="C:nucleus"/>
    <property type="evidence" value="ECO:0007669"/>
    <property type="project" value="TreeGrafter"/>
</dbReference>
<evidence type="ECO:0000256" key="1">
    <source>
        <dbReference type="ARBA" id="ARBA00022468"/>
    </source>
</evidence>